<proteinExistence type="predicted"/>
<keyword evidence="2" id="KW-0378">Hydrolase</keyword>
<dbReference type="InterPro" id="IPR051044">
    <property type="entry name" value="MAG_DAG_Lipase"/>
</dbReference>
<keyword evidence="3" id="KW-1185">Reference proteome</keyword>
<feature type="domain" description="Serine aminopeptidase S33" evidence="1">
    <location>
        <begin position="35"/>
        <end position="300"/>
    </location>
</feature>
<dbReference type="SUPFAM" id="SSF53474">
    <property type="entry name" value="alpha/beta-Hydrolases"/>
    <property type="match status" value="1"/>
</dbReference>
<evidence type="ECO:0000259" key="1">
    <source>
        <dbReference type="Pfam" id="PF12146"/>
    </source>
</evidence>
<comment type="caution">
    <text evidence="2">The sequence shown here is derived from an EMBL/GenBank/DDBJ whole genome shotgun (WGS) entry which is preliminary data.</text>
</comment>
<reference evidence="2 3" key="1">
    <citation type="submission" date="2019-11" db="EMBL/GenBank/DDBJ databases">
        <authorList>
            <person name="Li J."/>
        </authorList>
    </citation>
    <scope>NUCLEOTIDE SEQUENCE [LARGE SCALE GENOMIC DNA]</scope>
    <source>
        <strain evidence="2 3">J4</strain>
    </source>
</reference>
<dbReference type="GO" id="GO:0016787">
    <property type="term" value="F:hydrolase activity"/>
    <property type="evidence" value="ECO:0007669"/>
    <property type="project" value="UniProtKB-KW"/>
</dbReference>
<sequence length="322" mass="36660">MTEGVRSLVKREEFFLNAEDGTKIITQSWTGNASQKPKALVQIAHGMAEHIQRYDSFARKLVSEDIYVFGNDHRGHGKTGEGQGSLGHFADSNGFEKVVQDLYLLTVKMKAQFPNIPFILFGHSMGSFLARRYVQLFGHEIKGLILSGTGGNPGLMGKIGKMVAKREINKHGKTRPSDTMNKLTFGGYNKKFKPAQTEFDWLTRDKQVIKEYMEDSRCGQVCSAQFYYDLLDGIDVINRRENIEKVPKELPIFLLSGDEDPVGNFKKGVIETYHDYEKAGLINLSCKFYSNARHEILNEINREEVMDDILSWIHNQLQKERV</sequence>
<protein>
    <submittedName>
        <fullName evidence="2">Alpha/beta fold hydrolase</fullName>
    </submittedName>
</protein>
<evidence type="ECO:0000313" key="3">
    <source>
        <dbReference type="Proteomes" id="UP000480185"/>
    </source>
</evidence>
<dbReference type="Proteomes" id="UP000480185">
    <property type="component" value="Unassembled WGS sequence"/>
</dbReference>
<dbReference type="AlphaFoldDB" id="A0A6G1X7B3"/>
<dbReference type="InterPro" id="IPR029058">
    <property type="entry name" value="AB_hydrolase_fold"/>
</dbReference>
<gene>
    <name evidence="2" type="ORF">GH754_10790</name>
</gene>
<dbReference type="InterPro" id="IPR022742">
    <property type="entry name" value="Hydrolase_4"/>
</dbReference>
<name>A0A6G1X7B3_9BACI</name>
<evidence type="ECO:0000313" key="2">
    <source>
        <dbReference type="EMBL" id="MRG86795.1"/>
    </source>
</evidence>
<organism evidence="2 3">
    <name type="scientific">Salinibacillus xinjiangensis</name>
    <dbReference type="NCBI Taxonomy" id="1229268"/>
    <lineage>
        <taxon>Bacteria</taxon>
        <taxon>Bacillati</taxon>
        <taxon>Bacillota</taxon>
        <taxon>Bacilli</taxon>
        <taxon>Bacillales</taxon>
        <taxon>Bacillaceae</taxon>
        <taxon>Salinibacillus</taxon>
    </lineage>
</organism>
<dbReference type="Gene3D" id="3.40.50.1820">
    <property type="entry name" value="alpha/beta hydrolase"/>
    <property type="match status" value="1"/>
</dbReference>
<accession>A0A6G1X7B3</accession>
<dbReference type="Pfam" id="PF12146">
    <property type="entry name" value="Hydrolase_4"/>
    <property type="match status" value="1"/>
</dbReference>
<dbReference type="EMBL" id="WJNH01000006">
    <property type="protein sequence ID" value="MRG86795.1"/>
    <property type="molecule type" value="Genomic_DNA"/>
</dbReference>
<dbReference type="OrthoDB" id="9806902at2"/>
<dbReference type="PANTHER" id="PTHR11614">
    <property type="entry name" value="PHOSPHOLIPASE-RELATED"/>
    <property type="match status" value="1"/>
</dbReference>